<dbReference type="SUPFAM" id="SSF46689">
    <property type="entry name" value="Homeodomain-like"/>
    <property type="match status" value="1"/>
</dbReference>
<accession>A0AAP2VN03</accession>
<dbReference type="InterPro" id="IPR009057">
    <property type="entry name" value="Homeodomain-like_sf"/>
</dbReference>
<evidence type="ECO:0000313" key="2">
    <source>
        <dbReference type="EMBL" id="MCB6520474.1"/>
    </source>
</evidence>
<comment type="caution">
    <text evidence="2">The sequence shown here is derived from an EMBL/GenBank/DDBJ whole genome shotgun (WGS) entry which is preliminary data.</text>
</comment>
<dbReference type="Proteomes" id="UP001198806">
    <property type="component" value="Unassembled WGS sequence"/>
</dbReference>
<dbReference type="InterPro" id="IPR036388">
    <property type="entry name" value="WH-like_DNA-bd_sf"/>
</dbReference>
<dbReference type="AlphaFoldDB" id="A0AAP2VN03"/>
<dbReference type="GO" id="GO:0003700">
    <property type="term" value="F:DNA-binding transcription factor activity"/>
    <property type="evidence" value="ECO:0007669"/>
    <property type="project" value="InterPro"/>
</dbReference>
<reference evidence="2" key="1">
    <citation type="submission" date="2021-10" db="EMBL/GenBank/DDBJ databases">
        <title>Collection of gut derived symbiotic bacterial strains cultured from healthy donors.</title>
        <authorList>
            <person name="Lin H."/>
            <person name="Littmann E."/>
            <person name="Kohout C."/>
            <person name="Pamer E.G."/>
        </authorList>
    </citation>
    <scope>NUCLEOTIDE SEQUENCE</scope>
    <source>
        <strain evidence="2">DFI.2.94</strain>
    </source>
</reference>
<feature type="domain" description="HTH rpiR-type" evidence="1">
    <location>
        <begin position="18"/>
        <end position="59"/>
    </location>
</feature>
<sequence>MSNILDFLTYLNIHGKETSYSKIIIYLLTHSEEVQSLTISEIADKCYVSPATLTRFSRHF</sequence>
<evidence type="ECO:0000259" key="1">
    <source>
        <dbReference type="Pfam" id="PF01418"/>
    </source>
</evidence>
<organism evidence="2 3">
    <name type="scientific">Parabacteroides distasonis</name>
    <dbReference type="NCBI Taxonomy" id="823"/>
    <lineage>
        <taxon>Bacteria</taxon>
        <taxon>Pseudomonadati</taxon>
        <taxon>Bacteroidota</taxon>
        <taxon>Bacteroidia</taxon>
        <taxon>Bacteroidales</taxon>
        <taxon>Tannerellaceae</taxon>
        <taxon>Parabacteroides</taxon>
    </lineage>
</organism>
<dbReference type="Pfam" id="PF01418">
    <property type="entry name" value="HTH_6"/>
    <property type="match status" value="1"/>
</dbReference>
<name>A0AAP2VN03_PARDI</name>
<proteinExistence type="predicted"/>
<gene>
    <name evidence="2" type="ORF">LI194_22110</name>
</gene>
<dbReference type="InterPro" id="IPR000281">
    <property type="entry name" value="HTH_RpiR"/>
</dbReference>
<feature type="non-terminal residue" evidence="2">
    <location>
        <position position="60"/>
    </location>
</feature>
<protein>
    <recommendedName>
        <fullName evidence="1">HTH rpiR-type domain-containing protein</fullName>
    </recommendedName>
</protein>
<dbReference type="EMBL" id="JAJCNI010000151">
    <property type="protein sequence ID" value="MCB6520474.1"/>
    <property type="molecule type" value="Genomic_DNA"/>
</dbReference>
<evidence type="ECO:0000313" key="3">
    <source>
        <dbReference type="Proteomes" id="UP001198806"/>
    </source>
</evidence>
<dbReference type="Gene3D" id="1.10.10.10">
    <property type="entry name" value="Winged helix-like DNA-binding domain superfamily/Winged helix DNA-binding domain"/>
    <property type="match status" value="1"/>
</dbReference>